<dbReference type="GeneID" id="111247610"/>
<organism evidence="3 4">
    <name type="scientific">Varroa destructor</name>
    <name type="common">Honeybee mite</name>
    <dbReference type="NCBI Taxonomy" id="109461"/>
    <lineage>
        <taxon>Eukaryota</taxon>
        <taxon>Metazoa</taxon>
        <taxon>Ecdysozoa</taxon>
        <taxon>Arthropoda</taxon>
        <taxon>Chelicerata</taxon>
        <taxon>Arachnida</taxon>
        <taxon>Acari</taxon>
        <taxon>Parasitiformes</taxon>
        <taxon>Mesostigmata</taxon>
        <taxon>Gamasina</taxon>
        <taxon>Dermanyssoidea</taxon>
        <taxon>Varroidae</taxon>
        <taxon>Varroa</taxon>
    </lineage>
</organism>
<dbReference type="PANTHER" id="PTHR12345">
    <property type="entry name" value="SYNTENIN RELATED"/>
    <property type="match status" value="1"/>
</dbReference>
<dbReference type="OrthoDB" id="6126662at2759"/>
<dbReference type="EnsemblMetazoa" id="XM_022798730">
    <property type="protein sequence ID" value="XP_022654465"/>
    <property type="gene ID" value="LOC111247610"/>
</dbReference>
<feature type="compositionally biased region" description="Basic and acidic residues" evidence="2">
    <location>
        <begin position="546"/>
        <end position="556"/>
    </location>
</feature>
<keyword evidence="1" id="KW-0677">Repeat</keyword>
<dbReference type="Proteomes" id="UP000594260">
    <property type="component" value="Unplaced"/>
</dbReference>
<feature type="region of interest" description="Disordered" evidence="2">
    <location>
        <begin position="276"/>
        <end position="331"/>
    </location>
</feature>
<evidence type="ECO:0000313" key="3">
    <source>
        <dbReference type="EnsemblMetazoa" id="XP_022654465"/>
    </source>
</evidence>
<protein>
    <recommendedName>
        <fullName evidence="5">PH domain-containing protein</fullName>
    </recommendedName>
</protein>
<sequence length="846" mass="93102">MDLACFPPASSCWQHFNMNPTMSLQASLLPSAGQTPSSSGREIYRNGWLRCIPYLQTSDQLPKSHLENLFVSFCVHDDDGPWLEFYDNRHCSAEHKPVARFSLNECLHISPRLVCQEEDCFEFAVTLKDKVLRLATESRELTLDWVATLTEKLRERGVFRPKENEYTTEPYKAIPVAGVSTNSINAGHTIGGANTGSQLGPNNVVLLPPAHPRRNMPLPPPPTEEPNDRLFGNGGVRRGGDARSSSTSAGSGYRPPSEAEMQSTLLSMVESSSRFLRQESLESDASSNSSCASSGDHETAHVGVATLATPSGTPRDPTSPLPAPPSQNQPIYEPIFPLADRRLERNNHISRTESARVAGPRYRIAFLEDRSTKRHSYTGMVGFEDAINGNSNGISGVANTIAENRAAHAQLIQHDMSTGERIDGEGPPARGDFSRPLHNTNPLRNMSSLSAAERVMAQDTLYSDPTSGGDDDAMVGVDPVTSAASTSIVHRPLPNCDTMTHQQTITKCPTSSPLGDTPVPPEVPARTRHSIAEPRPLSPKPPRAVLRREVTQDNIHRTLAATPLDDSERPNQDNNNLYRQAHQAHERVHVRNSTVVPSPSLSDTLNTATHAEAPQIGEGLYVEISETSTGQVPLREAQILKLQEEMAHQAGMLVKFAKRELQGSLALVDVGGAVYIAGWNKPQMRTYLHIGDRLLNICGRRVICASEAHKTIKSLVINQIVELTIQRVPYGRALAMRRSFDGENLGLIMENGTNEIHRVLEGGLVHRSGLPLMVPTALDGGMTLTSWWITEVNHRPISLFYKNFEIEPRLRAVGKDISLVVQPSDFIRALKKQLKSMWTYKSYIVQ</sequence>
<feature type="compositionally biased region" description="Pro residues" evidence="2">
    <location>
        <begin position="317"/>
        <end position="327"/>
    </location>
</feature>
<evidence type="ECO:0008006" key="5">
    <source>
        <dbReference type="Google" id="ProtNLM"/>
    </source>
</evidence>
<dbReference type="GO" id="GO:0005886">
    <property type="term" value="C:plasma membrane"/>
    <property type="evidence" value="ECO:0007669"/>
    <property type="project" value="TreeGrafter"/>
</dbReference>
<dbReference type="SUPFAM" id="SSF50729">
    <property type="entry name" value="PH domain-like"/>
    <property type="match status" value="1"/>
</dbReference>
<evidence type="ECO:0000256" key="1">
    <source>
        <dbReference type="ARBA" id="ARBA00022737"/>
    </source>
</evidence>
<feature type="region of interest" description="Disordered" evidence="2">
    <location>
        <begin position="189"/>
        <end position="263"/>
    </location>
</feature>
<evidence type="ECO:0000256" key="2">
    <source>
        <dbReference type="SAM" id="MobiDB-lite"/>
    </source>
</evidence>
<dbReference type="RefSeq" id="XP_022654465.1">
    <property type="nucleotide sequence ID" value="XM_022798730.1"/>
</dbReference>
<dbReference type="InterPro" id="IPR051230">
    <property type="entry name" value="APP-Binding"/>
</dbReference>
<reference evidence="3" key="1">
    <citation type="submission" date="2021-01" db="UniProtKB">
        <authorList>
            <consortium name="EnsemblMetazoa"/>
        </authorList>
    </citation>
    <scope>IDENTIFICATION</scope>
</reference>
<name>A0A7M7MDQ0_VARDE</name>
<dbReference type="GO" id="GO:0005737">
    <property type="term" value="C:cytoplasm"/>
    <property type="evidence" value="ECO:0007669"/>
    <property type="project" value="TreeGrafter"/>
</dbReference>
<feature type="compositionally biased region" description="Low complexity" evidence="2">
    <location>
        <begin position="283"/>
        <end position="294"/>
    </location>
</feature>
<dbReference type="AlphaFoldDB" id="A0A7M7MDQ0"/>
<dbReference type="KEGG" id="vde:111247610"/>
<dbReference type="OMA" id="PPKTQSC"/>
<feature type="region of interest" description="Disordered" evidence="2">
    <location>
        <begin position="507"/>
        <end position="574"/>
    </location>
</feature>
<keyword evidence="4" id="KW-1185">Reference proteome</keyword>
<dbReference type="Gene3D" id="2.30.29.30">
    <property type="entry name" value="Pleckstrin-homology domain (PH domain)/Phosphotyrosine-binding domain (PTB)"/>
    <property type="match status" value="1"/>
</dbReference>
<dbReference type="InterPro" id="IPR011993">
    <property type="entry name" value="PH-like_dom_sf"/>
</dbReference>
<dbReference type="PANTHER" id="PTHR12345:SF11">
    <property type="entry name" value="FI13065P"/>
    <property type="match status" value="1"/>
</dbReference>
<dbReference type="FunCoup" id="A0A7M7MDQ0">
    <property type="interactions" value="151"/>
</dbReference>
<accession>A0A7M7MDQ0</accession>
<dbReference type="InParanoid" id="A0A7M7MDQ0"/>
<proteinExistence type="predicted"/>
<evidence type="ECO:0000313" key="4">
    <source>
        <dbReference type="Proteomes" id="UP000594260"/>
    </source>
</evidence>